<protein>
    <recommendedName>
        <fullName evidence="3">DUF4592 domain-containing protein</fullName>
    </recommendedName>
</protein>
<evidence type="ECO:0000313" key="2">
    <source>
        <dbReference type="EMBL" id="JAT05568.1"/>
    </source>
</evidence>
<feature type="compositionally biased region" description="Basic and acidic residues" evidence="1">
    <location>
        <begin position="86"/>
        <end position="96"/>
    </location>
</feature>
<feature type="compositionally biased region" description="Basic and acidic residues" evidence="1">
    <location>
        <begin position="59"/>
        <end position="72"/>
    </location>
</feature>
<feature type="region of interest" description="Disordered" evidence="1">
    <location>
        <begin position="336"/>
        <end position="375"/>
    </location>
</feature>
<feature type="compositionally biased region" description="Basic and acidic residues" evidence="1">
    <location>
        <begin position="488"/>
        <end position="509"/>
    </location>
</feature>
<feature type="region of interest" description="Disordered" evidence="1">
    <location>
        <begin position="411"/>
        <end position="450"/>
    </location>
</feature>
<feature type="compositionally biased region" description="Polar residues" evidence="1">
    <location>
        <begin position="474"/>
        <end position="486"/>
    </location>
</feature>
<feature type="region of interest" description="Disordered" evidence="1">
    <location>
        <begin position="474"/>
        <end position="512"/>
    </location>
</feature>
<feature type="compositionally biased region" description="Basic and acidic residues" evidence="1">
    <location>
        <begin position="341"/>
        <end position="350"/>
    </location>
</feature>
<feature type="compositionally biased region" description="Polar residues" evidence="1">
    <location>
        <begin position="1"/>
        <end position="10"/>
    </location>
</feature>
<feature type="compositionally biased region" description="Basic and acidic residues" evidence="1">
    <location>
        <begin position="426"/>
        <end position="450"/>
    </location>
</feature>
<feature type="compositionally biased region" description="Polar residues" evidence="1">
    <location>
        <begin position="39"/>
        <end position="51"/>
    </location>
</feature>
<dbReference type="AlphaFoldDB" id="A0A1B6K288"/>
<feature type="region of interest" description="Disordered" evidence="1">
    <location>
        <begin position="128"/>
        <end position="160"/>
    </location>
</feature>
<sequence>VKKSASLDSIQSHEIEPSSKKSLSSESVTHQITIPVGSSVVNITQTVNEPRQNPPPHNIKPEPRKSLKEGNKEVPNFYPVPAPRPSKRESLESKPPRVPEFLRVQLNHVDSKPSVNVVLSTSAAPIEEANAQDVQDEIEKGPSLSKGETTENMNYPVRKNSKSDDIDVKVEIGKEETQESIIKKVDVCVAKEPVDPNQAKFLNSVKQWSASPYSISNPNYSIVSIAPRNIEVQKSPEKPIVSNQSVQKTVIIKDVKEKSPLVEKVQDVSPTNVVLRQRSFVNDDKPANILNVDKTPKIEEIKFAPRKKSLTKDVFVSDIDRSRKLSLEKLDSRNQENMNDFSKRKSKDISSSEDNIVDRNSYGSSDTLASQDSGDVVLRRKSLSREIIKQKEEEPELLKVFARRSLKVKDTEAPDDIETSSYPPMKSRDSDKENECGDSPPEERKKIKESLVETKVLEKSIPSVAYKYQRSISANNEESVSATVLATSKKDNNAYEKRQRSRTIPDPKVIDPPSSVVAQRMIVSILKEKEVEVISLDSSEEKNIEKEDNVPRFKRIQQRKEEWEKRAQLAMKKSHP</sequence>
<gene>
    <name evidence="2" type="ORF">g.53052</name>
</gene>
<reference evidence="2" key="1">
    <citation type="submission" date="2015-11" db="EMBL/GenBank/DDBJ databases">
        <title>De novo transcriptome assembly of four potential Pierce s Disease insect vectors from Arizona vineyards.</title>
        <authorList>
            <person name="Tassone E.E."/>
        </authorList>
    </citation>
    <scope>NUCLEOTIDE SEQUENCE</scope>
</reference>
<feature type="non-terminal residue" evidence="2">
    <location>
        <position position="1"/>
    </location>
</feature>
<accession>A0A1B6K288</accession>
<organism evidence="2">
    <name type="scientific">Homalodisca liturata</name>
    <dbReference type="NCBI Taxonomy" id="320908"/>
    <lineage>
        <taxon>Eukaryota</taxon>
        <taxon>Metazoa</taxon>
        <taxon>Ecdysozoa</taxon>
        <taxon>Arthropoda</taxon>
        <taxon>Hexapoda</taxon>
        <taxon>Insecta</taxon>
        <taxon>Pterygota</taxon>
        <taxon>Neoptera</taxon>
        <taxon>Paraneoptera</taxon>
        <taxon>Hemiptera</taxon>
        <taxon>Auchenorrhyncha</taxon>
        <taxon>Membracoidea</taxon>
        <taxon>Cicadellidae</taxon>
        <taxon>Cicadellinae</taxon>
        <taxon>Proconiini</taxon>
        <taxon>Homalodisca</taxon>
    </lineage>
</organism>
<proteinExistence type="predicted"/>
<feature type="region of interest" description="Disordered" evidence="1">
    <location>
        <begin position="1"/>
        <end position="96"/>
    </location>
</feature>
<evidence type="ECO:0000256" key="1">
    <source>
        <dbReference type="SAM" id="MobiDB-lite"/>
    </source>
</evidence>
<evidence type="ECO:0008006" key="3">
    <source>
        <dbReference type="Google" id="ProtNLM"/>
    </source>
</evidence>
<name>A0A1B6K288_9HEMI</name>
<dbReference type="EMBL" id="GECU01002139">
    <property type="protein sequence ID" value="JAT05568.1"/>
    <property type="molecule type" value="Transcribed_RNA"/>
</dbReference>
<feature type="compositionally biased region" description="Polar residues" evidence="1">
    <location>
        <begin position="361"/>
        <end position="373"/>
    </location>
</feature>